<dbReference type="EMBL" id="JAIVFQ010000003">
    <property type="protein sequence ID" value="MCC5598257.1"/>
    <property type="molecule type" value="Genomic_DNA"/>
</dbReference>
<name>A0ABS8I232_9NOSO</name>
<dbReference type="RefSeq" id="WP_229482941.1">
    <property type="nucleotide sequence ID" value="NZ_JAIVFQ010000003.1"/>
</dbReference>
<reference evidence="1 2" key="1">
    <citation type="journal article" date="2021" name="Microorganisms">
        <title>Genome Evolution of Filamentous Cyanobacterium Nostoc Species: From Facultative Symbiosis to Free Living.</title>
        <authorList>
            <person name="Huo D."/>
            <person name="Li H."/>
            <person name="Cai F."/>
            <person name="Guo X."/>
            <person name="Qiao Z."/>
            <person name="Wang W."/>
            <person name="Yu G."/>
            <person name="Li R."/>
        </authorList>
    </citation>
    <scope>NUCLEOTIDE SEQUENCE [LARGE SCALE GENOMIC DNA]</scope>
    <source>
        <strain evidence="1 2">CHAB 5714</strain>
    </source>
</reference>
<proteinExistence type="predicted"/>
<sequence length="84" mass="9504">MEQQTFEGTWEEILLRASELTGRRVKLIILTNETSSDASTDTLDKSLQGRVGQVNFQPSNLSERTREAFADILSAKYDPSRLNQ</sequence>
<dbReference type="Proteomes" id="UP001199525">
    <property type="component" value="Unassembled WGS sequence"/>
</dbReference>
<organism evidence="1 2">
    <name type="scientific">Nostoc favosum CHAB5714</name>
    <dbReference type="NCBI Taxonomy" id="2780399"/>
    <lineage>
        <taxon>Bacteria</taxon>
        <taxon>Bacillati</taxon>
        <taxon>Cyanobacteriota</taxon>
        <taxon>Cyanophyceae</taxon>
        <taxon>Nostocales</taxon>
        <taxon>Nostocaceae</taxon>
        <taxon>Nostoc</taxon>
        <taxon>Nostoc favosum</taxon>
    </lineage>
</organism>
<protein>
    <submittedName>
        <fullName evidence="1">Uncharacterized protein</fullName>
    </submittedName>
</protein>
<evidence type="ECO:0000313" key="2">
    <source>
        <dbReference type="Proteomes" id="UP001199525"/>
    </source>
</evidence>
<accession>A0ABS8I232</accession>
<keyword evidence="2" id="KW-1185">Reference proteome</keyword>
<evidence type="ECO:0000313" key="1">
    <source>
        <dbReference type="EMBL" id="MCC5598257.1"/>
    </source>
</evidence>
<gene>
    <name evidence="1" type="ORF">LC586_03135</name>
</gene>
<comment type="caution">
    <text evidence="1">The sequence shown here is derived from an EMBL/GenBank/DDBJ whole genome shotgun (WGS) entry which is preliminary data.</text>
</comment>